<evidence type="ECO:0000256" key="7">
    <source>
        <dbReference type="SAM" id="MobiDB-lite"/>
    </source>
</evidence>
<keyword evidence="3 6" id="KW-0812">Transmembrane</keyword>
<evidence type="ECO:0000256" key="2">
    <source>
        <dbReference type="ARBA" id="ARBA00010596"/>
    </source>
</evidence>
<dbReference type="STRING" id="246404.A0A507FDL6"/>
<evidence type="ECO:0000256" key="6">
    <source>
        <dbReference type="RuleBase" id="RU361264"/>
    </source>
</evidence>
<reference evidence="9 10" key="1">
    <citation type="journal article" date="2019" name="Sci. Rep.">
        <title>Comparative genomics of chytrid fungi reveal insights into the obligate biotrophic and pathogenic lifestyle of Synchytrium endobioticum.</title>
        <authorList>
            <person name="van de Vossenberg B.T.L.H."/>
            <person name="Warris S."/>
            <person name="Nguyen H.D.T."/>
            <person name="van Gent-Pelzer M.P.E."/>
            <person name="Joly D.L."/>
            <person name="van de Geest H.C."/>
            <person name="Bonants P.J.M."/>
            <person name="Smith D.S."/>
            <person name="Levesque C.A."/>
            <person name="van der Lee T.A.J."/>
        </authorList>
    </citation>
    <scope>NUCLEOTIDE SEQUENCE [LARGE SCALE GENOMIC DNA]</scope>
    <source>
        <strain evidence="9 10">CBS 675.73</strain>
    </source>
</reference>
<dbReference type="PANTHER" id="PTHR12822">
    <property type="entry name" value="PROTEIN YIPF"/>
    <property type="match status" value="1"/>
</dbReference>
<evidence type="ECO:0000313" key="10">
    <source>
        <dbReference type="Proteomes" id="UP000320333"/>
    </source>
</evidence>
<dbReference type="GO" id="GO:0016192">
    <property type="term" value="P:vesicle-mediated transport"/>
    <property type="evidence" value="ECO:0007669"/>
    <property type="project" value="InterPro"/>
</dbReference>
<keyword evidence="10" id="KW-1185">Reference proteome</keyword>
<evidence type="ECO:0000256" key="3">
    <source>
        <dbReference type="ARBA" id="ARBA00022692"/>
    </source>
</evidence>
<dbReference type="EMBL" id="QEAP01000130">
    <property type="protein sequence ID" value="TPX74343.1"/>
    <property type="molecule type" value="Genomic_DNA"/>
</dbReference>
<evidence type="ECO:0000256" key="1">
    <source>
        <dbReference type="ARBA" id="ARBA00004141"/>
    </source>
</evidence>
<evidence type="ECO:0000256" key="4">
    <source>
        <dbReference type="ARBA" id="ARBA00022989"/>
    </source>
</evidence>
<feature type="transmembrane region" description="Helical" evidence="6">
    <location>
        <begin position="127"/>
        <end position="148"/>
    </location>
</feature>
<keyword evidence="4 6" id="KW-1133">Transmembrane helix</keyword>
<accession>A0A507FDL6</accession>
<dbReference type="GO" id="GO:0000139">
    <property type="term" value="C:Golgi membrane"/>
    <property type="evidence" value="ECO:0007669"/>
    <property type="project" value="UniProtKB-SubCell"/>
</dbReference>
<comment type="similarity">
    <text evidence="2 6">Belongs to the YIP1 family.</text>
</comment>
<dbReference type="GO" id="GO:0031267">
    <property type="term" value="F:small GTPase binding"/>
    <property type="evidence" value="ECO:0007669"/>
    <property type="project" value="InterPro"/>
</dbReference>
<comment type="caution">
    <text evidence="9">The sequence shown here is derived from an EMBL/GenBank/DDBJ whole genome shotgun (WGS) entry which is preliminary data.</text>
</comment>
<organism evidence="9 10">
    <name type="scientific">Chytriomyces confervae</name>
    <dbReference type="NCBI Taxonomy" id="246404"/>
    <lineage>
        <taxon>Eukaryota</taxon>
        <taxon>Fungi</taxon>
        <taxon>Fungi incertae sedis</taxon>
        <taxon>Chytridiomycota</taxon>
        <taxon>Chytridiomycota incertae sedis</taxon>
        <taxon>Chytridiomycetes</taxon>
        <taxon>Chytridiales</taxon>
        <taxon>Chytriomycetaceae</taxon>
        <taxon>Chytriomyces</taxon>
    </lineage>
</organism>
<feature type="transmembrane region" description="Helical" evidence="6">
    <location>
        <begin position="168"/>
        <end position="191"/>
    </location>
</feature>
<dbReference type="Pfam" id="PF04893">
    <property type="entry name" value="Yip1"/>
    <property type="match status" value="1"/>
</dbReference>
<feature type="transmembrane region" description="Helical" evidence="6">
    <location>
        <begin position="264"/>
        <end position="288"/>
    </location>
</feature>
<gene>
    <name evidence="9" type="ORF">CcCBS67573_g04378</name>
</gene>
<evidence type="ECO:0000313" key="9">
    <source>
        <dbReference type="EMBL" id="TPX74343.1"/>
    </source>
</evidence>
<feature type="transmembrane region" description="Helical" evidence="6">
    <location>
        <begin position="203"/>
        <end position="225"/>
    </location>
</feature>
<comment type="subcellular location">
    <subcellularLocation>
        <location evidence="6">Golgi apparatus membrane</location>
        <topology evidence="6">Multi-pass membrane protein</topology>
    </subcellularLocation>
    <subcellularLocation>
        <location evidence="1">Membrane</location>
        <topology evidence="1">Multi-pass membrane protein</topology>
    </subcellularLocation>
</comment>
<protein>
    <recommendedName>
        <fullName evidence="6">Protein YIP</fullName>
    </recommendedName>
</protein>
<name>A0A507FDL6_9FUNG</name>
<dbReference type="Proteomes" id="UP000320333">
    <property type="component" value="Unassembled WGS sequence"/>
</dbReference>
<feature type="domain" description="Yip1" evidence="8">
    <location>
        <begin position="112"/>
        <end position="276"/>
    </location>
</feature>
<evidence type="ECO:0000259" key="8">
    <source>
        <dbReference type="Pfam" id="PF04893"/>
    </source>
</evidence>
<dbReference type="InterPro" id="IPR006977">
    <property type="entry name" value="Yip1_dom"/>
</dbReference>
<evidence type="ECO:0000256" key="5">
    <source>
        <dbReference type="ARBA" id="ARBA00023136"/>
    </source>
</evidence>
<feature type="region of interest" description="Disordered" evidence="7">
    <location>
        <begin position="42"/>
        <end position="78"/>
    </location>
</feature>
<dbReference type="OrthoDB" id="10256463at2759"/>
<sequence length="308" mass="33075">MSKSTNYEALLDLDDPQLDTAQSQLEFQNFVLNSAEQNLVSGNVGSSSGQRASSNSAAPAPSQTKASPAFAQPQQPMTNNTSTSAFWTIEFYARFFDVDSSDVAQRIIAALIPRDSFMDKISANPDLYGPFWIPTTVIFSLFISSFIAGSINSYLSDSSKEYVYDMTLLSFASTVVYSYVGITAGLIWAIGKYFACPVKILEVMGLVGYGMSIWVPVSVLCAIPSAFLRSILVLAGFALTSYLFITNINPFFNEPSRAAAKTIVLTAIVVLNAAIALAFRYGFFAFVAETSGGVGRGEDVPVKSGAAV</sequence>
<dbReference type="AlphaFoldDB" id="A0A507FDL6"/>
<dbReference type="PANTHER" id="PTHR12822:SF2">
    <property type="entry name" value="PROTEIN YIPF"/>
    <property type="match status" value="1"/>
</dbReference>
<feature type="transmembrane region" description="Helical" evidence="6">
    <location>
        <begin position="231"/>
        <end position="252"/>
    </location>
</feature>
<feature type="compositionally biased region" description="Low complexity" evidence="7">
    <location>
        <begin position="42"/>
        <end position="62"/>
    </location>
</feature>
<proteinExistence type="inferred from homology"/>
<keyword evidence="5 6" id="KW-0472">Membrane</keyword>
<dbReference type="InterPro" id="IPR039765">
    <property type="entry name" value="Yip5/YIPF1/YIPF2"/>
</dbReference>